<keyword evidence="2" id="KW-1185">Reference proteome</keyword>
<dbReference type="AlphaFoldDB" id="A0AAN8THJ5"/>
<name>A0AAN8THJ5_SOLBU</name>
<evidence type="ECO:0000313" key="2">
    <source>
        <dbReference type="Proteomes" id="UP001371456"/>
    </source>
</evidence>
<protein>
    <submittedName>
        <fullName evidence="1">Uncharacterized protein</fullName>
    </submittedName>
</protein>
<dbReference type="EMBL" id="JBANQN010000007">
    <property type="protein sequence ID" value="KAK6783876.1"/>
    <property type="molecule type" value="Genomic_DNA"/>
</dbReference>
<proteinExistence type="predicted"/>
<dbReference type="Proteomes" id="UP001371456">
    <property type="component" value="Unassembled WGS sequence"/>
</dbReference>
<organism evidence="1 2">
    <name type="scientific">Solanum bulbocastanum</name>
    <name type="common">Wild potato</name>
    <dbReference type="NCBI Taxonomy" id="147425"/>
    <lineage>
        <taxon>Eukaryota</taxon>
        <taxon>Viridiplantae</taxon>
        <taxon>Streptophyta</taxon>
        <taxon>Embryophyta</taxon>
        <taxon>Tracheophyta</taxon>
        <taxon>Spermatophyta</taxon>
        <taxon>Magnoliopsida</taxon>
        <taxon>eudicotyledons</taxon>
        <taxon>Gunneridae</taxon>
        <taxon>Pentapetalae</taxon>
        <taxon>asterids</taxon>
        <taxon>lamiids</taxon>
        <taxon>Solanales</taxon>
        <taxon>Solanaceae</taxon>
        <taxon>Solanoideae</taxon>
        <taxon>Solaneae</taxon>
        <taxon>Solanum</taxon>
    </lineage>
</organism>
<evidence type="ECO:0000313" key="1">
    <source>
        <dbReference type="EMBL" id="KAK6783876.1"/>
    </source>
</evidence>
<gene>
    <name evidence="1" type="ORF">RDI58_017330</name>
</gene>
<comment type="caution">
    <text evidence="1">The sequence shown here is derived from an EMBL/GenBank/DDBJ whole genome shotgun (WGS) entry which is preliminary data.</text>
</comment>
<reference evidence="1 2" key="1">
    <citation type="submission" date="2024-02" db="EMBL/GenBank/DDBJ databases">
        <title>de novo genome assembly of Solanum bulbocastanum strain 11H21.</title>
        <authorList>
            <person name="Hosaka A.J."/>
        </authorList>
    </citation>
    <scope>NUCLEOTIDE SEQUENCE [LARGE SCALE GENOMIC DNA]</scope>
    <source>
        <tissue evidence="1">Young leaves</tissue>
    </source>
</reference>
<accession>A0AAN8THJ5</accession>
<sequence>MCHLDIIWYIVLKCFACCP</sequence>